<keyword evidence="1" id="KW-0812">Transmembrane</keyword>
<reference evidence="3 4" key="1">
    <citation type="submission" date="2020-08" db="EMBL/GenBank/DDBJ databases">
        <title>Genome sequence of Weissella diestrammenae KACC 16890T.</title>
        <authorList>
            <person name="Hyun D.-W."/>
            <person name="Bae J.-W."/>
        </authorList>
    </citation>
    <scope>NUCLEOTIDE SEQUENCE [LARGE SCALE GENOMIC DNA]</scope>
    <source>
        <strain evidence="3 4">KACC 16890</strain>
    </source>
</reference>
<gene>
    <name evidence="3" type="ORF">H9L19_03785</name>
</gene>
<dbReference type="InterPro" id="IPR025164">
    <property type="entry name" value="Toastrack_DUF4097"/>
</dbReference>
<evidence type="ECO:0000256" key="1">
    <source>
        <dbReference type="SAM" id="Phobius"/>
    </source>
</evidence>
<accession>A0A7G9T7A7</accession>
<dbReference type="Pfam" id="PF13349">
    <property type="entry name" value="DUF4097"/>
    <property type="match status" value="1"/>
</dbReference>
<dbReference type="RefSeq" id="WP_187529810.1">
    <property type="nucleotide sequence ID" value="NZ_CP060724.1"/>
</dbReference>
<protein>
    <submittedName>
        <fullName evidence="3">DUF4097 family beta strand repeat protein</fullName>
    </submittedName>
</protein>
<evidence type="ECO:0000313" key="3">
    <source>
        <dbReference type="EMBL" id="QNN75982.1"/>
    </source>
</evidence>
<feature type="domain" description="DUF4097" evidence="2">
    <location>
        <begin position="57"/>
        <end position="233"/>
    </location>
</feature>
<dbReference type="EMBL" id="CP060724">
    <property type="protein sequence ID" value="QNN75982.1"/>
    <property type="molecule type" value="Genomic_DNA"/>
</dbReference>
<feature type="transmembrane region" description="Helical" evidence="1">
    <location>
        <begin position="7"/>
        <end position="27"/>
    </location>
</feature>
<proteinExistence type="predicted"/>
<keyword evidence="1" id="KW-1133">Transmembrane helix</keyword>
<keyword evidence="1" id="KW-0472">Membrane</keyword>
<evidence type="ECO:0000313" key="4">
    <source>
        <dbReference type="Proteomes" id="UP000515800"/>
    </source>
</evidence>
<dbReference type="AlphaFoldDB" id="A0A7G9T7A7"/>
<evidence type="ECO:0000259" key="2">
    <source>
        <dbReference type="Pfam" id="PF13349"/>
    </source>
</evidence>
<sequence>MTKIFRAVFLGIIIMVVGLIMCGIGSINGGENRIVWQSGHFVIPQNETLNKHVQAFKNIKIEGDTLQVTLIRDNQLTSGYSIIGQVSNSDGLKIKQVGNQLTIAYHDVHSHVPNFTKANQEMDRIAIKVPAKATMSQVMVNVDSGDITLKRFAGQRMNISTRYGRVTTHQVTATQLKVTNREGVIVDDQSQSEQLNLSTQYGAIYVNQSKTATARLHASMADITATNTNLGKPVISVDNGNTTLRNVKANNVLAQTGTGDYTLESSTLLGSNVFFTKNGNVETTGLNEEGYRLQIQNSGQIKFKGQTMQQSYDNQVNAENRIMFATYDGNITVN</sequence>
<organism evidence="3 4">
    <name type="scientific">Weissella diestrammenae</name>
    <dbReference type="NCBI Taxonomy" id="1162633"/>
    <lineage>
        <taxon>Bacteria</taxon>
        <taxon>Bacillati</taxon>
        <taxon>Bacillota</taxon>
        <taxon>Bacilli</taxon>
        <taxon>Lactobacillales</taxon>
        <taxon>Lactobacillaceae</taxon>
        <taxon>Weissella</taxon>
    </lineage>
</organism>
<dbReference type="Proteomes" id="UP000515800">
    <property type="component" value="Chromosome"/>
</dbReference>
<dbReference type="KEGG" id="wdi:H9L19_03785"/>
<keyword evidence="4" id="KW-1185">Reference proteome</keyword>
<name>A0A7G9T7A7_9LACO</name>